<feature type="compositionally biased region" description="Low complexity" evidence="1">
    <location>
        <begin position="221"/>
        <end position="237"/>
    </location>
</feature>
<organism evidence="3">
    <name type="scientific">Lygus hesperus</name>
    <name type="common">Western plant bug</name>
    <dbReference type="NCBI Taxonomy" id="30085"/>
    <lineage>
        <taxon>Eukaryota</taxon>
        <taxon>Metazoa</taxon>
        <taxon>Ecdysozoa</taxon>
        <taxon>Arthropoda</taxon>
        <taxon>Hexapoda</taxon>
        <taxon>Insecta</taxon>
        <taxon>Pterygota</taxon>
        <taxon>Neoptera</taxon>
        <taxon>Paraneoptera</taxon>
        <taxon>Hemiptera</taxon>
        <taxon>Heteroptera</taxon>
        <taxon>Panheteroptera</taxon>
        <taxon>Cimicomorpha</taxon>
        <taxon>Miridae</taxon>
        <taxon>Mirini</taxon>
        <taxon>Lygus</taxon>
    </lineage>
</organism>
<dbReference type="EMBL" id="GDHC01021585">
    <property type="protein sequence ID" value="JAP97043.1"/>
    <property type="molecule type" value="Transcribed_RNA"/>
</dbReference>
<dbReference type="EMBL" id="GDHC01016628">
    <property type="protein sequence ID" value="JAQ02001.1"/>
    <property type="molecule type" value="Transcribed_RNA"/>
</dbReference>
<sequence>MSNNPFSHHPLHHSVPSQYLRRHQPGSTFHSHAPSSSNSACQCDGVAVCDGLHSLDQAPPPHPSPTSLRSHESKFTTVCGGTLLPPQVVAAQASPVQITPATDAAAASMHDDPTSVQRTTYLETAASKLCARVCPVAVGGVAGTVVFPRPKSQSEFPPHLSPVSMFSGVSSVCSPQPVDNDLSNIYSPTDTPNVVPIPLHSLKHAAFTALNASDMVDDSVDPSPAAVTSAPTPAISPHANSSSNLPPPAHFAAVAHSDTKFHVNRKKITKNSDDCHTAPIDTVTTVAAPPHEVLWDLLHMLPNRYRALHNLQPHRSIKDCKRFLYSPSVSYHPMLSPNSLQYAHSTCVFRTLVQEYFLFCGRMTNASLFRIFLWLVEVDSVVRFRLATQGRLPLRSPGSSHIPFYGTTLLPYVSSYKDGNFDITIDRWNFVSRFPHPSARHSSFQSHQSSLPQSYHLHAPAAAPTPTAGELYHDILDDSSNVVGVAHPNISRGDVVANSPTDSEELASSVFPSHHSINDEPFTGSISPSTNLAKTIHNCGNPFYPLERNSSEYIVLEYLDWCLPFALMYLFIARESARNILHDIIPNPYFVSRFSSA</sequence>
<proteinExistence type="predicted"/>
<dbReference type="AlphaFoldDB" id="A0A146L084"/>
<name>A0A146L084_LYGHE</name>
<feature type="region of interest" description="Disordered" evidence="1">
    <location>
        <begin position="221"/>
        <end position="248"/>
    </location>
</feature>
<reference evidence="3" key="1">
    <citation type="journal article" date="2016" name="Gigascience">
        <title>De novo construction of an expanded transcriptome assembly for the western tarnished plant bug, Lygus hesperus.</title>
        <authorList>
            <person name="Tassone E.E."/>
            <person name="Geib S.M."/>
            <person name="Hall B."/>
            <person name="Fabrick J.A."/>
            <person name="Brent C.S."/>
            <person name="Hull J.J."/>
        </authorList>
    </citation>
    <scope>NUCLEOTIDE SEQUENCE</scope>
</reference>
<evidence type="ECO:0000256" key="1">
    <source>
        <dbReference type="SAM" id="MobiDB-lite"/>
    </source>
</evidence>
<gene>
    <name evidence="2" type="ORF">g.9222</name>
    <name evidence="3" type="ORF">g.9228</name>
</gene>
<accession>A0A146L084</accession>
<protein>
    <submittedName>
        <fullName evidence="3">Uncharacterized protein</fullName>
    </submittedName>
</protein>
<evidence type="ECO:0000313" key="3">
    <source>
        <dbReference type="EMBL" id="JAQ02001.1"/>
    </source>
</evidence>
<evidence type="ECO:0000313" key="2">
    <source>
        <dbReference type="EMBL" id="JAP97043.1"/>
    </source>
</evidence>